<dbReference type="GO" id="GO:0046933">
    <property type="term" value="F:proton-transporting ATP synthase activity, rotational mechanism"/>
    <property type="evidence" value="ECO:0007669"/>
    <property type="project" value="UniProtKB-UniRule"/>
</dbReference>
<comment type="subcellular location">
    <subcellularLocation>
        <location evidence="2 14">Cell membrane</location>
        <topology evidence="2 14">Peripheral membrane protein</topology>
    </subcellularLocation>
</comment>
<evidence type="ECO:0000256" key="14">
    <source>
        <dbReference type="HAMAP-Rule" id="MF_00530"/>
    </source>
</evidence>
<dbReference type="InterPro" id="IPR020547">
    <property type="entry name" value="ATP_synth_F1_esu_C"/>
</dbReference>
<evidence type="ECO:0000259" key="17">
    <source>
        <dbReference type="Pfam" id="PF00401"/>
    </source>
</evidence>
<evidence type="ECO:0000256" key="13">
    <source>
        <dbReference type="ARBA" id="ARBA00031795"/>
    </source>
</evidence>
<reference evidence="19 20" key="1">
    <citation type="submission" date="2016-12" db="EMBL/GenBank/DDBJ databases">
        <title>Candidatus Reconcilibacillus cellulovorans genome.</title>
        <authorList>
            <person name="Kolinko S."/>
            <person name="Wu Y.-W."/>
            <person name="Tachea F."/>
            <person name="Denzel E."/>
            <person name="Hiras J."/>
            <person name="Baecker N."/>
            <person name="Chan L.J."/>
            <person name="Eichorst S.A."/>
            <person name="Frey D."/>
            <person name="Adams P.D."/>
            <person name="Pray T."/>
            <person name="Tanjore D."/>
            <person name="Petzold C.J."/>
            <person name="Gladden J.M."/>
            <person name="Simmons B.A."/>
            <person name="Singer S.W."/>
        </authorList>
    </citation>
    <scope>NUCLEOTIDE SEQUENCE [LARGE SCALE GENOMIC DNA]</scope>
    <source>
        <strain evidence="19">JTherm</strain>
    </source>
</reference>
<dbReference type="SUPFAM" id="SSF51344">
    <property type="entry name" value="Epsilon subunit of F1F0-ATP synthase N-terminal domain"/>
    <property type="match status" value="1"/>
</dbReference>
<evidence type="ECO:0000256" key="8">
    <source>
        <dbReference type="ARBA" id="ARBA00023065"/>
    </source>
</evidence>
<feature type="domain" description="ATP synthase F1 complex delta/epsilon subunit N-terminal" evidence="18">
    <location>
        <begin position="6"/>
        <end position="82"/>
    </location>
</feature>
<dbReference type="InterPro" id="IPR001469">
    <property type="entry name" value="ATP_synth_F1_dsu/esu"/>
</dbReference>
<keyword evidence="6 14" id="KW-1003">Cell membrane</keyword>
<dbReference type="EMBL" id="MOXJ01000015">
    <property type="protein sequence ID" value="PDO10383.1"/>
    <property type="molecule type" value="Genomic_DNA"/>
</dbReference>
<evidence type="ECO:0000313" key="19">
    <source>
        <dbReference type="EMBL" id="PDO10383.1"/>
    </source>
</evidence>
<keyword evidence="7 14" id="KW-0375">Hydrogen ion transport</keyword>
<comment type="caution">
    <text evidence="19">The sequence shown here is derived from an EMBL/GenBank/DDBJ whole genome shotgun (WGS) entry which is preliminary data.</text>
</comment>
<dbReference type="InterPro" id="IPR020546">
    <property type="entry name" value="ATP_synth_F1_dsu/esu_N"/>
</dbReference>
<comment type="similarity">
    <text evidence="3 14 15">Belongs to the ATPase epsilon chain family.</text>
</comment>
<dbReference type="InterPro" id="IPR036794">
    <property type="entry name" value="ATP_F1_dsu/esu_C_sf"/>
</dbReference>
<dbReference type="FunFam" id="1.20.5.440:FF:000001">
    <property type="entry name" value="ATP synthase epsilon chain"/>
    <property type="match status" value="1"/>
</dbReference>
<evidence type="ECO:0000256" key="10">
    <source>
        <dbReference type="ARBA" id="ARBA00023196"/>
    </source>
</evidence>
<dbReference type="PANTHER" id="PTHR13822:SF10">
    <property type="entry name" value="ATP SYNTHASE EPSILON CHAIN, CHLOROPLASTIC"/>
    <property type="match status" value="1"/>
</dbReference>
<dbReference type="SUPFAM" id="SSF46604">
    <property type="entry name" value="Epsilon subunit of F1F0-ATP synthase C-terminal domain"/>
    <property type="match status" value="1"/>
</dbReference>
<keyword evidence="16" id="KW-0175">Coiled coil</keyword>
<feature type="domain" description="ATP synthase epsilon subunit C-terminal" evidence="17">
    <location>
        <begin position="86"/>
        <end position="131"/>
    </location>
</feature>
<dbReference type="InterPro" id="IPR036771">
    <property type="entry name" value="ATPsynth_dsu/esu_N"/>
</dbReference>
<dbReference type="CDD" id="cd12152">
    <property type="entry name" value="F1-ATPase_delta"/>
    <property type="match status" value="1"/>
</dbReference>
<evidence type="ECO:0000256" key="2">
    <source>
        <dbReference type="ARBA" id="ARBA00004202"/>
    </source>
</evidence>
<keyword evidence="5 14" id="KW-0813">Transport</keyword>
<evidence type="ECO:0000259" key="18">
    <source>
        <dbReference type="Pfam" id="PF02823"/>
    </source>
</evidence>
<dbReference type="HAMAP" id="MF_00530">
    <property type="entry name" value="ATP_synth_epsil_bac"/>
    <property type="match status" value="1"/>
</dbReference>
<dbReference type="GO" id="GO:0005886">
    <property type="term" value="C:plasma membrane"/>
    <property type="evidence" value="ECO:0007669"/>
    <property type="project" value="UniProtKB-SubCell"/>
</dbReference>
<feature type="coiled-coil region" evidence="16">
    <location>
        <begin position="90"/>
        <end position="134"/>
    </location>
</feature>
<evidence type="ECO:0000256" key="15">
    <source>
        <dbReference type="RuleBase" id="RU003656"/>
    </source>
</evidence>
<keyword evidence="9 14" id="KW-0472">Membrane</keyword>
<dbReference type="PANTHER" id="PTHR13822">
    <property type="entry name" value="ATP SYNTHASE DELTA/EPSILON CHAIN"/>
    <property type="match status" value="1"/>
</dbReference>
<evidence type="ECO:0000256" key="12">
    <source>
        <dbReference type="ARBA" id="ARBA00030215"/>
    </source>
</evidence>
<dbReference type="GO" id="GO:0045259">
    <property type="term" value="C:proton-transporting ATP synthase complex"/>
    <property type="evidence" value="ECO:0007669"/>
    <property type="project" value="UniProtKB-KW"/>
</dbReference>
<dbReference type="Gene3D" id="2.60.15.10">
    <property type="entry name" value="F0F1 ATP synthase delta/epsilon subunit, N-terminal"/>
    <property type="match status" value="1"/>
</dbReference>
<dbReference type="AlphaFoldDB" id="A0A2A6E059"/>
<dbReference type="Gene3D" id="1.20.5.440">
    <property type="entry name" value="ATP synthase delta/epsilon subunit, C-terminal domain"/>
    <property type="match status" value="1"/>
</dbReference>
<keyword evidence="11 14" id="KW-0066">ATP synthesis</keyword>
<evidence type="ECO:0000256" key="4">
    <source>
        <dbReference type="ARBA" id="ARBA00014480"/>
    </source>
</evidence>
<comment type="function">
    <text evidence="1 14">Produces ATP from ADP in the presence of a proton gradient across the membrane.</text>
</comment>
<comment type="subunit">
    <text evidence="14 15">F-type ATPases have 2 components, CF(1) - the catalytic core - and CF(0) - the membrane proton channel. CF(1) has five subunits: alpha(3), beta(3), gamma(1), delta(1), epsilon(1). CF(0) has three main subunits: a, b and c.</text>
</comment>
<organism evidence="19 20">
    <name type="scientific">Candidatus Reconcilbacillus cellulovorans</name>
    <dbReference type="NCBI Taxonomy" id="1906605"/>
    <lineage>
        <taxon>Bacteria</taxon>
        <taxon>Bacillati</taxon>
        <taxon>Bacillota</taxon>
        <taxon>Bacilli</taxon>
        <taxon>Bacillales</taxon>
        <taxon>Paenibacillaceae</taxon>
        <taxon>Candidatus Reconcilbacillus</taxon>
    </lineage>
</organism>
<protein>
    <recommendedName>
        <fullName evidence="4 14">ATP synthase epsilon chain</fullName>
    </recommendedName>
    <alternativeName>
        <fullName evidence="13 14">ATP synthase F1 sector epsilon subunit</fullName>
    </alternativeName>
    <alternativeName>
        <fullName evidence="12 14">F-ATPase epsilon subunit</fullName>
    </alternativeName>
</protein>
<evidence type="ECO:0000256" key="7">
    <source>
        <dbReference type="ARBA" id="ARBA00022781"/>
    </source>
</evidence>
<dbReference type="NCBIfam" id="TIGR01216">
    <property type="entry name" value="ATP_synt_epsi"/>
    <property type="match status" value="1"/>
</dbReference>
<evidence type="ECO:0000256" key="16">
    <source>
        <dbReference type="SAM" id="Coils"/>
    </source>
</evidence>
<proteinExistence type="inferred from homology"/>
<evidence type="ECO:0000313" key="20">
    <source>
        <dbReference type="Proteomes" id="UP000243688"/>
    </source>
</evidence>
<accession>A0A2A6E059</accession>
<dbReference type="NCBIfam" id="NF009980">
    <property type="entry name" value="PRK13446.1"/>
    <property type="match status" value="1"/>
</dbReference>
<dbReference type="NCBIfam" id="NF001846">
    <property type="entry name" value="PRK00571.1-3"/>
    <property type="match status" value="1"/>
</dbReference>
<keyword evidence="8 14" id="KW-0406">Ion transport</keyword>
<dbReference type="Proteomes" id="UP000243688">
    <property type="component" value="Unassembled WGS sequence"/>
</dbReference>
<evidence type="ECO:0000256" key="1">
    <source>
        <dbReference type="ARBA" id="ARBA00003543"/>
    </source>
</evidence>
<evidence type="ECO:0000256" key="11">
    <source>
        <dbReference type="ARBA" id="ARBA00023310"/>
    </source>
</evidence>
<dbReference type="GO" id="GO:0005524">
    <property type="term" value="F:ATP binding"/>
    <property type="evidence" value="ECO:0007669"/>
    <property type="project" value="UniProtKB-UniRule"/>
</dbReference>
<dbReference type="Pfam" id="PF02823">
    <property type="entry name" value="ATP-synt_DE_N"/>
    <property type="match status" value="1"/>
</dbReference>
<keyword evidence="10 14" id="KW-0139">CF(1)</keyword>
<evidence type="ECO:0000256" key="3">
    <source>
        <dbReference type="ARBA" id="ARBA00005712"/>
    </source>
</evidence>
<evidence type="ECO:0000256" key="6">
    <source>
        <dbReference type="ARBA" id="ARBA00022475"/>
    </source>
</evidence>
<dbReference type="Pfam" id="PF00401">
    <property type="entry name" value="ATP-synt_DE"/>
    <property type="match status" value="1"/>
</dbReference>
<name>A0A2A6E059_9BACL</name>
<evidence type="ECO:0000256" key="9">
    <source>
        <dbReference type="ARBA" id="ARBA00023136"/>
    </source>
</evidence>
<sequence length="141" mass="15793">MKTFLLEIVTPERVVFSEQVEMIVAEGAEGQLGVLANHVPLVTPLKIAPLKIRKNGKASYLAVNGGFLEVRKNKAVVLAESAEWPEEIDVERAMAAKARAEQRLKSGRRDEFDYRRAELALQRALNRLQVARMRGENQGEP</sequence>
<gene>
    <name evidence="14" type="primary">atpC</name>
    <name evidence="19" type="ORF">BLM47_07590</name>
</gene>
<evidence type="ECO:0000256" key="5">
    <source>
        <dbReference type="ARBA" id="ARBA00022448"/>
    </source>
</evidence>